<dbReference type="Gene3D" id="2.40.160.200">
    <property type="entry name" value="LURP1-related"/>
    <property type="match status" value="1"/>
</dbReference>
<evidence type="ECO:0000256" key="1">
    <source>
        <dbReference type="ARBA" id="ARBA00005437"/>
    </source>
</evidence>
<comment type="similarity">
    <text evidence="1">Belongs to the LOR family.</text>
</comment>
<protein>
    <submittedName>
        <fullName evidence="2">Uncharacterized protein</fullName>
    </submittedName>
</protein>
<dbReference type="InterPro" id="IPR025659">
    <property type="entry name" value="Tubby-like_C"/>
</dbReference>
<organism evidence="2 3">
    <name type="scientific">Lithospermum erythrorhizon</name>
    <name type="common">Purple gromwell</name>
    <name type="synonym">Lithospermum officinale var. erythrorhizon</name>
    <dbReference type="NCBI Taxonomy" id="34254"/>
    <lineage>
        <taxon>Eukaryota</taxon>
        <taxon>Viridiplantae</taxon>
        <taxon>Streptophyta</taxon>
        <taxon>Embryophyta</taxon>
        <taxon>Tracheophyta</taxon>
        <taxon>Spermatophyta</taxon>
        <taxon>Magnoliopsida</taxon>
        <taxon>eudicotyledons</taxon>
        <taxon>Gunneridae</taxon>
        <taxon>Pentapetalae</taxon>
        <taxon>asterids</taxon>
        <taxon>lamiids</taxon>
        <taxon>Boraginales</taxon>
        <taxon>Boraginaceae</taxon>
        <taxon>Boraginoideae</taxon>
        <taxon>Lithospermeae</taxon>
        <taxon>Lithospermum</taxon>
    </lineage>
</organism>
<gene>
    <name evidence="2" type="ORF">LIER_30315</name>
</gene>
<evidence type="ECO:0000313" key="2">
    <source>
        <dbReference type="EMBL" id="GAA0182065.1"/>
    </source>
</evidence>
<name>A0AAV3RM90_LITER</name>
<dbReference type="InterPro" id="IPR007612">
    <property type="entry name" value="LOR"/>
</dbReference>
<dbReference type="EMBL" id="BAABME010010796">
    <property type="protein sequence ID" value="GAA0182065.1"/>
    <property type="molecule type" value="Genomic_DNA"/>
</dbReference>
<comment type="caution">
    <text evidence="2">The sequence shown here is derived from an EMBL/GenBank/DDBJ whole genome shotgun (WGS) entry which is preliminary data.</text>
</comment>
<evidence type="ECO:0000313" key="3">
    <source>
        <dbReference type="Proteomes" id="UP001454036"/>
    </source>
</evidence>
<reference evidence="2 3" key="1">
    <citation type="submission" date="2024-01" db="EMBL/GenBank/DDBJ databases">
        <title>The complete chloroplast genome sequence of Lithospermum erythrorhizon: insights into the phylogenetic relationship among Boraginaceae species and the maternal lineages of purple gromwells.</title>
        <authorList>
            <person name="Okada T."/>
            <person name="Watanabe K."/>
        </authorList>
    </citation>
    <scope>NUCLEOTIDE SEQUENCE [LARGE SCALE GENOMIC DNA]</scope>
</reference>
<dbReference type="Proteomes" id="UP001454036">
    <property type="component" value="Unassembled WGS sequence"/>
</dbReference>
<dbReference type="Pfam" id="PF04525">
    <property type="entry name" value="LOR"/>
    <property type="match status" value="1"/>
</dbReference>
<dbReference type="AlphaFoldDB" id="A0AAV3RM90"/>
<sequence>MFRAEVRNEAPTLNIIGDESYCFPYMVDLTVKKKIMGVSDAHSDILDTCGNVLLRVDGSIWQLNRKRVVYNPDGLPIISIRRKAFKMREQWTVHRGDSSDATNFLYQVEESQFFQLKKKLDVFLSTNQTRNQPDFRLTASYLSQSFKVHKGVYLIAEVKEKFKVGSLIGKQSFEVRVYPGVDFAFIVSLLVILNEIVSGG</sequence>
<accession>A0AAV3RM90</accession>
<dbReference type="SUPFAM" id="SSF54518">
    <property type="entry name" value="Tubby C-terminal domain-like"/>
    <property type="match status" value="1"/>
</dbReference>
<proteinExistence type="inferred from homology"/>
<dbReference type="PANTHER" id="PTHR31087:SF17">
    <property type="entry name" value="PROTEIN LURP-ONE-RELATED 14-RELATED"/>
    <property type="match status" value="1"/>
</dbReference>
<dbReference type="InterPro" id="IPR038595">
    <property type="entry name" value="LOR_sf"/>
</dbReference>
<dbReference type="PANTHER" id="PTHR31087">
    <property type="match status" value="1"/>
</dbReference>
<keyword evidence="3" id="KW-1185">Reference proteome</keyword>